<dbReference type="EMBL" id="JANEYG010000044">
    <property type="protein sequence ID" value="KAJ8916184.1"/>
    <property type="molecule type" value="Genomic_DNA"/>
</dbReference>
<dbReference type="GO" id="GO:0005737">
    <property type="term" value="C:cytoplasm"/>
    <property type="evidence" value="ECO:0007669"/>
    <property type="project" value="TreeGrafter"/>
</dbReference>
<dbReference type="Pfam" id="PF21047">
    <property type="entry name" value="HEAT_Maestro"/>
    <property type="match status" value="1"/>
</dbReference>
<keyword evidence="2" id="KW-1133">Transmembrane helix</keyword>
<dbReference type="InterPro" id="IPR011989">
    <property type="entry name" value="ARM-like"/>
</dbReference>
<feature type="domain" description="MROH2B-like N-terminal HEAT-repeats" evidence="5">
    <location>
        <begin position="85"/>
        <end position="303"/>
    </location>
</feature>
<dbReference type="InterPro" id="IPR055408">
    <property type="entry name" value="HEAT_MROH2B-like"/>
</dbReference>
<feature type="transmembrane region" description="Helical" evidence="2">
    <location>
        <begin position="12"/>
        <end position="36"/>
    </location>
</feature>
<reference evidence="7 8" key="1">
    <citation type="journal article" date="2023" name="Insect Mol. Biol.">
        <title>Genome sequencing provides insights into the evolution of gene families encoding plant cell wall-degrading enzymes in longhorned beetles.</title>
        <authorList>
            <person name="Shin N.R."/>
            <person name="Okamura Y."/>
            <person name="Kirsch R."/>
            <person name="Pauchet Y."/>
        </authorList>
    </citation>
    <scope>NUCLEOTIDE SEQUENCE [LARGE SCALE GENOMIC DNA]</scope>
    <source>
        <strain evidence="7">EAD_L_NR</strain>
    </source>
</reference>
<organism evidence="7 8">
    <name type="scientific">Exocentrus adspersus</name>
    <dbReference type="NCBI Taxonomy" id="1586481"/>
    <lineage>
        <taxon>Eukaryota</taxon>
        <taxon>Metazoa</taxon>
        <taxon>Ecdysozoa</taxon>
        <taxon>Arthropoda</taxon>
        <taxon>Hexapoda</taxon>
        <taxon>Insecta</taxon>
        <taxon>Pterygota</taxon>
        <taxon>Neoptera</taxon>
        <taxon>Endopterygota</taxon>
        <taxon>Coleoptera</taxon>
        <taxon>Polyphaga</taxon>
        <taxon>Cucujiformia</taxon>
        <taxon>Chrysomeloidea</taxon>
        <taxon>Cerambycidae</taxon>
        <taxon>Lamiinae</taxon>
        <taxon>Acanthocinini</taxon>
        <taxon>Exocentrus</taxon>
    </lineage>
</organism>
<dbReference type="PANTHER" id="PTHR23120:SF0">
    <property type="entry name" value="MAESTRO HEAT-LIKE REPEAT FAMILY MEMBER 1"/>
    <property type="match status" value="1"/>
</dbReference>
<dbReference type="Gene3D" id="1.25.10.10">
    <property type="entry name" value="Leucine-rich Repeat Variant"/>
    <property type="match status" value="2"/>
</dbReference>
<dbReference type="Pfam" id="PF23210">
    <property type="entry name" value="HEAT_Maestro_2"/>
    <property type="match status" value="1"/>
</dbReference>
<dbReference type="InterPro" id="IPR048465">
    <property type="entry name" value="Maestro-like_HEAT"/>
</dbReference>
<evidence type="ECO:0000259" key="6">
    <source>
        <dbReference type="Pfam" id="PF23227"/>
    </source>
</evidence>
<evidence type="ECO:0000259" key="3">
    <source>
        <dbReference type="Pfam" id="PF21047"/>
    </source>
</evidence>
<dbReference type="InterPro" id="IPR055406">
    <property type="entry name" value="HEAT_Maestro"/>
</dbReference>
<dbReference type="PANTHER" id="PTHR23120">
    <property type="entry name" value="MAESTRO-RELATED HEAT DOMAIN-CONTAINING"/>
    <property type="match status" value="1"/>
</dbReference>
<comment type="caution">
    <text evidence="7">The sequence shown here is derived from an EMBL/GenBank/DDBJ whole genome shotgun (WGS) entry which is preliminary data.</text>
</comment>
<proteinExistence type="predicted"/>
<dbReference type="InterPro" id="IPR045206">
    <property type="entry name" value="Maestro_heat-like_prot"/>
</dbReference>
<feature type="domain" description="Maestro/Maestro-like HEAT-repeats" evidence="6">
    <location>
        <begin position="1413"/>
        <end position="1689"/>
    </location>
</feature>
<evidence type="ECO:0000259" key="4">
    <source>
        <dbReference type="Pfam" id="PF23210"/>
    </source>
</evidence>
<dbReference type="InterPro" id="IPR016024">
    <property type="entry name" value="ARM-type_fold"/>
</dbReference>
<keyword evidence="2" id="KW-0472">Membrane</keyword>
<gene>
    <name evidence="7" type="ORF">NQ315_016323</name>
</gene>
<dbReference type="InterPro" id="IPR056282">
    <property type="entry name" value="MROH2B-like_N_HEAT"/>
</dbReference>
<evidence type="ECO:0000256" key="2">
    <source>
        <dbReference type="SAM" id="Phobius"/>
    </source>
</evidence>
<keyword evidence="8" id="KW-1185">Reference proteome</keyword>
<feature type="domain" description="Maestro-like HEAT-repeats" evidence="3">
    <location>
        <begin position="986"/>
        <end position="1215"/>
    </location>
</feature>
<evidence type="ECO:0000313" key="8">
    <source>
        <dbReference type="Proteomes" id="UP001159042"/>
    </source>
</evidence>
<evidence type="ECO:0000256" key="1">
    <source>
        <dbReference type="ARBA" id="ARBA00022737"/>
    </source>
</evidence>
<dbReference type="Pfam" id="PF23227">
    <property type="entry name" value="HEAT_MROH2B_C"/>
    <property type="match status" value="1"/>
</dbReference>
<feature type="domain" description="MROH2B-like HEAT-repeats" evidence="4">
    <location>
        <begin position="307"/>
        <end position="920"/>
    </location>
</feature>
<evidence type="ECO:0000313" key="7">
    <source>
        <dbReference type="EMBL" id="KAJ8916184.1"/>
    </source>
</evidence>
<sequence length="1692" mass="190589">MSVGSRFKTQNTVRLVMIVLLCYFMVISLSIIKMIFCFLSINTKKMSPNGRGAAETQLQVSVGMLLKAVADPSSAVAETVVNSVRKLSEKHPNQMLNSCCQFCTKTPKPSTEHIASILKIMESVCTEHIVQIDGDTIITIIDFSLQVMVENIGYEPLVQMPASGILVALGREHYLQVMDALLKKLEAGVIPHYMVPHTLGALSSTNAYGVVPYLKSIFNIILPLLPGLKTDLLRQSFSYALGCFSDALSEYVLNMDQAPDSTITAEHFGVEVGMGYDVLFSVWLHSKEPKVVHSVLDAVAAIFALLSVEKVTQQTPRAIQLLLTLYKRNVDAYHITKCLGAVIQKAALVDGTLLEPLLPNMLNMLADLVCVSPDYAQPDLLKSHSEVLRCYECFALHFTDNTIDHLIMQMKNNNDKERIKALLVITHLISYSGEQAMKRRCKDIVKHLSEMLNDHDIRVKKALVKIVVAFSCKKVLLDKDVNPDGPDKYMEFILKMCCKQVLPKTPDVDSQELQDIQKSADNTLYMLSTSVPDLENTLWDLFIRCFLGPAYDDAVIILLRCLTHLASKKEKSSEAAFVRCLGLLANPLPSFKGTYILNFLKNIRPCDVDSYKTAWDSKIPQLLKYLEQNYDSFNPLEWQDLIFDFLTILLENVKSEAFNEIVVFNARKQLDVYSENRHVVNGNDSASKQAEKQLLLKCLAITLCYLKDKDTVLQTLDNILASVKLTDFTELHTAAEAVGICSRTHLQLVLDKLFQIRKDILTRKSSKFLHFSFMKDQKHDLAIDRLRYAVIYSYAEVCNEAPSDKLLRIIESEILNFVISELSNAKDFSVRRACLKAIHSVADALHPNRNSLHIRLNERDKVIELVSTQMHLHKGHEYIELFPLIIPAVTALVRLPAQIESEERIKLLRLFFDNVYNASAIYCKINAENIDNYYGELKLVPFVTKSFIELNQFVQELLMQNLSPSTLDEIVMHLESWLGKKKAEQRLPAAETLRLVLQTYLDNMKFAYDSPSSFGQTGFLLARVVPRCTDPNKNIRRVAVDCLCLVLCIAARYEGHMRDHDKVLSNSLQHVQQQIESDEPRLLYNLTSDLAHIICINMPAFQLIHFVEGLTETLLDVESSSSSGSSVVLNATLKAKGGELQGHVTHVLEKLLKQLDCIKCPRTRSYALRGVLNLATHHSRTVCGMLLAQSLPFDSSICDCWAVLSTDSTLVLDLLDQLKKIIKTTPLYEEQGNNVKVVSLASLQAVCALHEILKNTQIKDISIQQFPELFSTLLVCLASYIGTSTPVARGNGDKRDKYSFIINRDAYKLSPAKIALETFRLFLTCCEFSKMAACLLFFNHVDTCEDLTVFLDVVQALVENLSVENPQSLSWLVGCLGPYIRADLEPQRVAVVAFFTYLFKQGAREQGVLIENLLEMILDVQMDQSCLVRKLGLEGLGYAAENLNLDLITRHCNPILSVLMNSLDYNNIGNESAVILEGMLSFSKLLTTLEGYKFSSFQVTAAVRIKPLLGQEDVNLRRASFRLLGDLTNSLNSEANLEAFKEQIQGNLITLILHLCDPDIYVVKACKYTLRKIGPYLESPKVNSMIQEHLIDEANLHFADFIRDLIKVMAAEIQDLFPLLVMTSLSYFKSQWVEIRSNAALVAGLLYSQLTQENKHQVSLDMVCDRLMRLLQDEHEEVRMRAVQAIAYLFLN</sequence>
<dbReference type="Proteomes" id="UP001159042">
    <property type="component" value="Unassembled WGS sequence"/>
</dbReference>
<protein>
    <recommendedName>
        <fullName evidence="9">Maestro heat-like repeat-containing protein family member 1</fullName>
    </recommendedName>
</protein>
<evidence type="ECO:0000259" key="5">
    <source>
        <dbReference type="Pfam" id="PF23221"/>
    </source>
</evidence>
<keyword evidence="2" id="KW-0812">Transmembrane</keyword>
<dbReference type="SUPFAM" id="SSF48371">
    <property type="entry name" value="ARM repeat"/>
    <property type="match status" value="2"/>
</dbReference>
<evidence type="ECO:0008006" key="9">
    <source>
        <dbReference type="Google" id="ProtNLM"/>
    </source>
</evidence>
<dbReference type="Pfam" id="PF23221">
    <property type="entry name" value="HEAT_MROH2B_1st"/>
    <property type="match status" value="1"/>
</dbReference>
<keyword evidence="1" id="KW-0677">Repeat</keyword>
<accession>A0AAV8VQC0</accession>
<name>A0AAV8VQC0_9CUCU</name>